<feature type="domain" description="PH" evidence="2">
    <location>
        <begin position="389"/>
        <end position="493"/>
    </location>
</feature>
<protein>
    <recommendedName>
        <fullName evidence="2">PH domain-containing protein</fullName>
    </recommendedName>
</protein>
<proteinExistence type="predicted"/>
<evidence type="ECO:0000313" key="4">
    <source>
        <dbReference type="Proteomes" id="UP001142055"/>
    </source>
</evidence>
<feature type="region of interest" description="Disordered" evidence="1">
    <location>
        <begin position="197"/>
        <end position="218"/>
    </location>
</feature>
<accession>A0A9Q0M3X3</accession>
<dbReference type="GO" id="GO:0007229">
    <property type="term" value="P:integrin-mediated signaling pathway"/>
    <property type="evidence" value="ECO:0007669"/>
    <property type="project" value="InterPro"/>
</dbReference>
<dbReference type="Gene3D" id="2.30.29.30">
    <property type="entry name" value="Pleckstrin-homology domain (PH domain)/Phosphotyrosine-binding domain (PTB)"/>
    <property type="match status" value="2"/>
</dbReference>
<dbReference type="GO" id="GO:0048731">
    <property type="term" value="P:system development"/>
    <property type="evidence" value="ECO:0007669"/>
    <property type="project" value="UniProtKB-ARBA"/>
</dbReference>
<dbReference type="InterPro" id="IPR037843">
    <property type="entry name" value="Kindlin/fermitin"/>
</dbReference>
<dbReference type="AlphaFoldDB" id="A0A9Q0M3X3"/>
<dbReference type="InterPro" id="IPR001849">
    <property type="entry name" value="PH_domain"/>
</dbReference>
<dbReference type="Gene3D" id="3.10.20.90">
    <property type="entry name" value="Phosphatidylinositol 3-kinase Catalytic Subunit, Chain A, domain 1"/>
    <property type="match status" value="1"/>
</dbReference>
<dbReference type="InterPro" id="IPR035963">
    <property type="entry name" value="FERM_2"/>
</dbReference>
<dbReference type="SUPFAM" id="SSF47031">
    <property type="entry name" value="Second domain of FERM"/>
    <property type="match status" value="1"/>
</dbReference>
<dbReference type="Proteomes" id="UP001142055">
    <property type="component" value="Chromosome 3"/>
</dbReference>
<dbReference type="EMBL" id="JAPWDV010000003">
    <property type="protein sequence ID" value="KAJ6218482.1"/>
    <property type="molecule type" value="Genomic_DNA"/>
</dbReference>
<dbReference type="SUPFAM" id="SSF50729">
    <property type="entry name" value="PH domain-like"/>
    <property type="match status" value="2"/>
</dbReference>
<dbReference type="PROSITE" id="PS50003">
    <property type="entry name" value="PH_DOMAIN"/>
    <property type="match status" value="1"/>
</dbReference>
<evidence type="ECO:0000256" key="1">
    <source>
        <dbReference type="SAM" id="MobiDB-lite"/>
    </source>
</evidence>
<dbReference type="SMART" id="SM00233">
    <property type="entry name" value="PH"/>
    <property type="match status" value="1"/>
</dbReference>
<dbReference type="Gene3D" id="1.20.80.10">
    <property type="match status" value="1"/>
</dbReference>
<organism evidence="3 4">
    <name type="scientific">Blomia tropicalis</name>
    <name type="common">Mite</name>
    <dbReference type="NCBI Taxonomy" id="40697"/>
    <lineage>
        <taxon>Eukaryota</taxon>
        <taxon>Metazoa</taxon>
        <taxon>Ecdysozoa</taxon>
        <taxon>Arthropoda</taxon>
        <taxon>Chelicerata</taxon>
        <taxon>Arachnida</taxon>
        <taxon>Acari</taxon>
        <taxon>Acariformes</taxon>
        <taxon>Sarcoptiformes</taxon>
        <taxon>Astigmata</taxon>
        <taxon>Glycyphagoidea</taxon>
        <taxon>Echimyopodidae</taxon>
        <taxon>Blomia</taxon>
    </lineage>
</organism>
<dbReference type="InterPro" id="IPR040790">
    <property type="entry name" value="Kindlin_2_N"/>
</dbReference>
<dbReference type="GO" id="GO:0007160">
    <property type="term" value="P:cell-matrix adhesion"/>
    <property type="evidence" value="ECO:0007669"/>
    <property type="project" value="TreeGrafter"/>
</dbReference>
<dbReference type="Pfam" id="PF00373">
    <property type="entry name" value="FERM_M"/>
    <property type="match status" value="1"/>
</dbReference>
<dbReference type="Pfam" id="PF18124">
    <property type="entry name" value="Kindlin_2_N"/>
    <property type="match status" value="1"/>
</dbReference>
<dbReference type="CDD" id="cd17095">
    <property type="entry name" value="FERM_F0_kindlins"/>
    <property type="match status" value="1"/>
</dbReference>
<dbReference type="GO" id="GO:0005178">
    <property type="term" value="F:integrin binding"/>
    <property type="evidence" value="ECO:0007669"/>
    <property type="project" value="TreeGrafter"/>
</dbReference>
<dbReference type="PANTHER" id="PTHR16160:SF13">
    <property type="entry name" value="FERMITIN 2-RELATED"/>
    <property type="match status" value="1"/>
</dbReference>
<dbReference type="InterPro" id="IPR011993">
    <property type="entry name" value="PH-like_dom_sf"/>
</dbReference>
<evidence type="ECO:0000259" key="2">
    <source>
        <dbReference type="PROSITE" id="PS50003"/>
    </source>
</evidence>
<dbReference type="Pfam" id="PF00169">
    <property type="entry name" value="PH"/>
    <property type="match status" value="1"/>
</dbReference>
<dbReference type="InterPro" id="IPR019749">
    <property type="entry name" value="Band_41_domain"/>
</dbReference>
<comment type="caution">
    <text evidence="3">The sequence shown here is derived from an EMBL/GenBank/DDBJ whole genome shotgun (WGS) entry which is preliminary data.</text>
</comment>
<dbReference type="OMA" id="PEHGIHY"/>
<dbReference type="CDD" id="cd17096">
    <property type="entry name" value="FERM_F1_kindlins"/>
    <property type="match status" value="1"/>
</dbReference>
<reference evidence="3" key="1">
    <citation type="submission" date="2022-12" db="EMBL/GenBank/DDBJ databases">
        <title>Genome assemblies of Blomia tropicalis.</title>
        <authorList>
            <person name="Cui Y."/>
        </authorList>
    </citation>
    <scope>NUCLEOTIDE SEQUENCE</scope>
    <source>
        <tissue evidence="3">Adult mites</tissue>
    </source>
</reference>
<dbReference type="PANTHER" id="PTHR16160">
    <property type="entry name" value="FERMITIN 2-RELATED"/>
    <property type="match status" value="1"/>
</dbReference>
<evidence type="ECO:0000313" key="3">
    <source>
        <dbReference type="EMBL" id="KAJ6218482.1"/>
    </source>
</evidence>
<name>A0A9Q0M3X3_BLOTA</name>
<sequence>MLTHSLVNDGSWELRIFVTDLKVEKRLRVKGDMHIGGVILKLVEELDVSADWSDHALWWPLRNSWLKRTRTTLDQAGIQADTQLNFTPMHKILRVQLPDLRYIDSRVDFSVNSFNAVVQLCSDLGIRYPEELSFSKPLIHAHLKQNISNLDLSPLQRQFDQIGPITQSDPSNPNTNTLTHHAKPNAYVENFTPVSQNGTLPRANNLNQSNGSSSPTPAQNFLYPVEAISPTLSTSPVTPNHEAKATLLRPKSLTEKARLNAGWLDSSLSLYEQHVREYDLLLLRFKYYNFYDLNPKLDAVRINQLYEQAKWSLISEEVECTEEEMFLLAGLQLQINILALNPDPNDQYNEVNDDVGAALDELQLTLEGGTPAYGNYGNGVTNYGGYTDIPELSGYLRFAKHKLFTLKNFKRYYFVMKDTYLKVYKGAEDRARTPPAFIINLKGCDITPDLNVTQNKYGFKIHSYDDGASEYWLRCESERQYAEWITACRLATKGRTMADASYRSEVQTTRDFLKKQQFTGSTVEPTTSNKIAINPEDYVALRFAKRGHQQVVNRIHDSHGNFRSMPSLQAKLSYIRAWQALPKYGLSFFVVRFIHTKREEILGIAPNRLIRIDMNTGDAIRTWPFARMKSWNVNWEVKKLCVEFDDEKLEFECLSADCKVPHEFIGGYIFLSMRSKEHNQALNENLFHKLTSGWI</sequence>
<dbReference type="InterPro" id="IPR019748">
    <property type="entry name" value="FERM_central"/>
</dbReference>
<dbReference type="InterPro" id="IPR014352">
    <property type="entry name" value="FERM/acyl-CoA-bd_prot_sf"/>
</dbReference>
<dbReference type="GO" id="GO:0030055">
    <property type="term" value="C:cell-substrate junction"/>
    <property type="evidence" value="ECO:0007669"/>
    <property type="project" value="TreeGrafter"/>
</dbReference>
<gene>
    <name evidence="3" type="ORF">RDWZM_009639</name>
</gene>
<dbReference type="SMART" id="SM00295">
    <property type="entry name" value="B41"/>
    <property type="match status" value="1"/>
</dbReference>
<keyword evidence="4" id="KW-1185">Reference proteome</keyword>